<keyword evidence="3" id="KW-1185">Reference proteome</keyword>
<gene>
    <name evidence="2" type="ORF">G7Y82_10705</name>
</gene>
<dbReference type="EMBL" id="JAAVXB010000005">
    <property type="protein sequence ID" value="NKF22787.1"/>
    <property type="molecule type" value="Genomic_DNA"/>
</dbReference>
<reference evidence="2" key="1">
    <citation type="submission" date="2020-03" db="EMBL/GenBank/DDBJ databases">
        <title>Solimonas marina sp. nov., isolated from deep seawater of the Pacific Ocean.</title>
        <authorList>
            <person name="Liu X."/>
            <person name="Lai Q."/>
            <person name="Sun F."/>
            <person name="Gai Y."/>
            <person name="Li G."/>
            <person name="Shao Z."/>
        </authorList>
    </citation>
    <scope>NUCLEOTIDE SEQUENCE</scope>
    <source>
        <strain evidence="2">C16B3</strain>
    </source>
</reference>
<name>A0A969W8W8_9GAMM</name>
<dbReference type="RefSeq" id="WP_168148051.1">
    <property type="nucleotide sequence ID" value="NZ_JAAVXB010000005.1"/>
</dbReference>
<evidence type="ECO:0000313" key="2">
    <source>
        <dbReference type="EMBL" id="NKF22787.1"/>
    </source>
</evidence>
<dbReference type="Proteomes" id="UP000653472">
    <property type="component" value="Unassembled WGS sequence"/>
</dbReference>
<comment type="caution">
    <text evidence="2">The sequence shown here is derived from an EMBL/GenBank/DDBJ whole genome shotgun (WGS) entry which is preliminary data.</text>
</comment>
<dbReference type="InterPro" id="IPR025983">
    <property type="entry name" value="Cys_rich_CPCC"/>
</dbReference>
<organism evidence="2 3">
    <name type="scientific">Solimonas marina</name>
    <dbReference type="NCBI Taxonomy" id="2714601"/>
    <lineage>
        <taxon>Bacteria</taxon>
        <taxon>Pseudomonadati</taxon>
        <taxon>Pseudomonadota</taxon>
        <taxon>Gammaproteobacteria</taxon>
        <taxon>Nevskiales</taxon>
        <taxon>Nevskiaceae</taxon>
        <taxon>Solimonas</taxon>
    </lineage>
</organism>
<sequence length="82" mass="9102">MTLPLRCPCCGYKTLVERAGDEICPVCFWEDDGQDDADADEVWGGPNGNLSLSQARANYRAFGASSERRKPFVRPPIPEELL</sequence>
<dbReference type="AlphaFoldDB" id="A0A969W8W8"/>
<dbReference type="Pfam" id="PF14206">
    <property type="entry name" value="Cys_rich_CPCC"/>
    <property type="match status" value="1"/>
</dbReference>
<evidence type="ECO:0000313" key="3">
    <source>
        <dbReference type="Proteomes" id="UP000653472"/>
    </source>
</evidence>
<proteinExistence type="predicted"/>
<feature type="domain" description="Cysteine-rich CPCC" evidence="1">
    <location>
        <begin position="6"/>
        <end position="80"/>
    </location>
</feature>
<protein>
    <recommendedName>
        <fullName evidence="1">Cysteine-rich CPCC domain-containing protein</fullName>
    </recommendedName>
</protein>
<evidence type="ECO:0000259" key="1">
    <source>
        <dbReference type="Pfam" id="PF14206"/>
    </source>
</evidence>
<accession>A0A969W8W8</accession>